<gene>
    <name evidence="1" type="ORF">EAW56_12385</name>
</gene>
<organism evidence="1 2">
    <name type="scientific">Corynebacterium gottingense</name>
    <dbReference type="NCBI Taxonomy" id="2041036"/>
    <lineage>
        <taxon>Bacteria</taxon>
        <taxon>Bacillati</taxon>
        <taxon>Actinomycetota</taxon>
        <taxon>Actinomycetes</taxon>
        <taxon>Mycobacteriales</taxon>
        <taxon>Corynebacteriaceae</taxon>
        <taxon>Corynebacterium</taxon>
    </lineage>
</organism>
<sequence>MACAASPDQHDLGVVVARERFRQLVDGQVLHRVLRAGEQQGGDRVVPLPEGRVHLVERLGSGLGFWAGGDGEPGGVAVVKRDGPEAGARSPGLEPGVKRYPFGDCAPRVVAGVGHAGIVEAAGPHCAADPVRAHHDVEARFSAVGEGDCAGSGVDAHRFRRGVDAGARDACEQQRVECGAVEREG</sequence>
<accession>A0ABX9UGC6</accession>
<keyword evidence="2" id="KW-1185">Reference proteome</keyword>
<protein>
    <submittedName>
        <fullName evidence="1">Uncharacterized protein</fullName>
    </submittedName>
</protein>
<name>A0ABX9UGC6_9CORY</name>
<reference evidence="1 2" key="1">
    <citation type="submission" date="2018-10" db="EMBL/GenBank/DDBJ databases">
        <title>Whole genome sequence of Corynebacterium gottingense DSM 130494T.</title>
        <authorList>
            <person name="Bernier A.-M."/>
            <person name="Bernard K."/>
        </authorList>
    </citation>
    <scope>NUCLEOTIDE SEQUENCE [LARGE SCALE GENOMIC DNA]</scope>
    <source>
        <strain evidence="1 2">DSM 103494</strain>
    </source>
</reference>
<proteinExistence type="predicted"/>
<dbReference type="Proteomes" id="UP000266886">
    <property type="component" value="Unassembled WGS sequence"/>
</dbReference>
<evidence type="ECO:0000313" key="1">
    <source>
        <dbReference type="EMBL" id="RMD13258.1"/>
    </source>
</evidence>
<evidence type="ECO:0000313" key="2">
    <source>
        <dbReference type="Proteomes" id="UP000266886"/>
    </source>
</evidence>
<dbReference type="EMBL" id="RDRE01000151">
    <property type="protein sequence ID" value="RMD13258.1"/>
    <property type="molecule type" value="Genomic_DNA"/>
</dbReference>
<comment type="caution">
    <text evidence="1">The sequence shown here is derived from an EMBL/GenBank/DDBJ whole genome shotgun (WGS) entry which is preliminary data.</text>
</comment>